<evidence type="ECO:0000313" key="10">
    <source>
        <dbReference type="EMBL" id="MBB6227407.1"/>
    </source>
</evidence>
<dbReference type="PANTHER" id="PTHR31689:SF0">
    <property type="entry name" value="DIAMINOPIMELATE EPIMERASE"/>
    <property type="match status" value="1"/>
</dbReference>
<dbReference type="HAMAP" id="MF_00197">
    <property type="entry name" value="DAP_epimerase"/>
    <property type="match status" value="1"/>
</dbReference>
<comment type="pathway">
    <text evidence="1 8">Amino-acid biosynthesis; L-lysine biosynthesis via DAP pathway; DL-2,6-diaminopimelate from LL-2,6-diaminopimelate: step 1/1.</text>
</comment>
<name>A0A841L423_9SPHN</name>
<proteinExistence type="inferred from homology"/>
<dbReference type="UniPathway" id="UPA00034">
    <property type="reaction ID" value="UER00025"/>
</dbReference>
<feature type="active site" description="Proton donor" evidence="8">
    <location>
        <position position="72"/>
    </location>
</feature>
<dbReference type="GO" id="GO:0005829">
    <property type="term" value="C:cytosol"/>
    <property type="evidence" value="ECO:0007669"/>
    <property type="project" value="TreeGrafter"/>
</dbReference>
<feature type="binding site" evidence="8">
    <location>
        <position position="146"/>
    </location>
    <ligand>
        <name>substrate</name>
    </ligand>
</feature>
<evidence type="ECO:0000256" key="9">
    <source>
        <dbReference type="PROSITE-ProRule" id="PRU10125"/>
    </source>
</evidence>
<feature type="binding site" evidence="8">
    <location>
        <begin position="197"/>
        <end position="198"/>
    </location>
    <ligand>
        <name>substrate</name>
    </ligand>
</feature>
<feature type="active site" evidence="9">
    <location>
        <position position="72"/>
    </location>
</feature>
<evidence type="ECO:0000256" key="3">
    <source>
        <dbReference type="ARBA" id="ARBA00013080"/>
    </source>
</evidence>
<dbReference type="Gene3D" id="3.10.310.10">
    <property type="entry name" value="Diaminopimelate Epimerase, Chain A, domain 1"/>
    <property type="match status" value="2"/>
</dbReference>
<reference evidence="10 11" key="1">
    <citation type="submission" date="2020-08" db="EMBL/GenBank/DDBJ databases">
        <title>Genomic Encyclopedia of Type Strains, Phase IV (KMG-IV): sequencing the most valuable type-strain genomes for metagenomic binning, comparative biology and taxonomic classification.</title>
        <authorList>
            <person name="Goeker M."/>
        </authorList>
    </citation>
    <scope>NUCLEOTIDE SEQUENCE [LARGE SCALE GENOMIC DNA]</scope>
    <source>
        <strain evidence="10 11">DSM 102189</strain>
    </source>
</reference>
<feature type="binding site" evidence="8">
    <location>
        <position position="12"/>
    </location>
    <ligand>
        <name>substrate</name>
    </ligand>
</feature>
<accession>A0A841L423</accession>
<evidence type="ECO:0000256" key="2">
    <source>
        <dbReference type="ARBA" id="ARBA00010219"/>
    </source>
</evidence>
<dbReference type="AlphaFoldDB" id="A0A841L423"/>
<dbReference type="PANTHER" id="PTHR31689">
    <property type="entry name" value="DIAMINOPIMELATE EPIMERASE, CHLOROPLASTIC"/>
    <property type="match status" value="1"/>
</dbReference>
<keyword evidence="11" id="KW-1185">Reference proteome</keyword>
<evidence type="ECO:0000313" key="11">
    <source>
        <dbReference type="Proteomes" id="UP000538147"/>
    </source>
</evidence>
<dbReference type="Pfam" id="PF01678">
    <property type="entry name" value="DAP_epimerase"/>
    <property type="match status" value="2"/>
</dbReference>
<keyword evidence="8" id="KW-0963">Cytoplasm</keyword>
<dbReference type="NCBIfam" id="TIGR00652">
    <property type="entry name" value="DapF"/>
    <property type="match status" value="1"/>
</dbReference>
<evidence type="ECO:0000256" key="1">
    <source>
        <dbReference type="ARBA" id="ARBA00005196"/>
    </source>
</evidence>
<dbReference type="InterPro" id="IPR001653">
    <property type="entry name" value="DAP_epimerase_DapF"/>
</dbReference>
<feature type="binding site" evidence="8">
    <location>
        <position position="45"/>
    </location>
    <ligand>
        <name>substrate</name>
    </ligand>
</feature>
<evidence type="ECO:0000256" key="6">
    <source>
        <dbReference type="ARBA" id="ARBA00023235"/>
    </source>
</evidence>
<evidence type="ECO:0000256" key="7">
    <source>
        <dbReference type="ARBA" id="ARBA00051712"/>
    </source>
</evidence>
<dbReference type="EC" id="5.1.1.7" evidence="3 8"/>
<comment type="subunit">
    <text evidence="8">Homodimer.</text>
</comment>
<evidence type="ECO:0000256" key="5">
    <source>
        <dbReference type="ARBA" id="ARBA00023154"/>
    </source>
</evidence>
<dbReference type="Proteomes" id="UP000538147">
    <property type="component" value="Unassembled WGS sequence"/>
</dbReference>
<comment type="subcellular location">
    <subcellularLocation>
        <location evidence="8">Cytoplasm</location>
    </subcellularLocation>
</comment>
<dbReference type="InterPro" id="IPR018510">
    <property type="entry name" value="DAP_epimerase_AS"/>
</dbReference>
<feature type="binding site" evidence="8">
    <location>
        <begin position="73"/>
        <end position="74"/>
    </location>
    <ligand>
        <name>substrate</name>
    </ligand>
</feature>
<keyword evidence="5 8" id="KW-0457">Lysine biosynthesis</keyword>
<comment type="caution">
    <text evidence="10">The sequence shown here is derived from an EMBL/GenBank/DDBJ whole genome shotgun (WGS) entry which is preliminary data.</text>
</comment>
<keyword evidence="4 8" id="KW-0028">Amino-acid biosynthesis</keyword>
<dbReference type="GO" id="GO:0008837">
    <property type="term" value="F:diaminopimelate epimerase activity"/>
    <property type="evidence" value="ECO:0007669"/>
    <property type="project" value="UniProtKB-UniRule"/>
</dbReference>
<gene>
    <name evidence="8" type="primary">dapF</name>
    <name evidence="10" type="ORF">FHS79_001573</name>
</gene>
<feature type="site" description="Could be important to modulate the pK values of the two catalytic cysteine residues" evidence="8">
    <location>
        <position position="197"/>
    </location>
</feature>
<evidence type="ECO:0000256" key="8">
    <source>
        <dbReference type="HAMAP-Rule" id="MF_00197"/>
    </source>
</evidence>
<feature type="active site" description="Proton acceptor" evidence="8">
    <location>
        <position position="206"/>
    </location>
</feature>
<protein>
    <recommendedName>
        <fullName evidence="3 8">Diaminopimelate epimerase</fullName>
        <shortName evidence="8">DAP epimerase</shortName>
        <ecNumber evidence="3 8">5.1.1.7</ecNumber>
    </recommendedName>
    <alternativeName>
        <fullName evidence="8">PLP-independent amino acid racemase</fullName>
    </alternativeName>
</protein>
<comment type="similarity">
    <text evidence="2 8">Belongs to the diaminopimelate epimerase family.</text>
</comment>
<feature type="site" description="Could be important to modulate the pK values of the two catalytic cysteine residues" evidence="8">
    <location>
        <position position="148"/>
    </location>
</feature>
<keyword evidence="6 8" id="KW-0413">Isomerase</keyword>
<dbReference type="SUPFAM" id="SSF54506">
    <property type="entry name" value="Diaminopimelate epimerase-like"/>
    <property type="match status" value="2"/>
</dbReference>
<dbReference type="RefSeq" id="WP_184197942.1">
    <property type="nucleotide sequence ID" value="NZ_JACIIV010000010.1"/>
</dbReference>
<feature type="binding site" evidence="8">
    <location>
        <begin position="207"/>
        <end position="208"/>
    </location>
    <ligand>
        <name>substrate</name>
    </ligand>
</feature>
<dbReference type="PROSITE" id="PS01326">
    <property type="entry name" value="DAP_EPIMERASE"/>
    <property type="match status" value="1"/>
</dbReference>
<sequence length="266" mass="28116">MTKFLKMHGLGNDFMLLDAREHPVALTAQQVRNLADRCTGVGFDQLILVEPSETASVKARFWNPDGSEVPSCGNGSRALAVYLGGAASIETAGGPLTSAASGSQAEIDMGPPRWHWEQTLAYPLDTLHLPVSWDELTDPAALSVGNPHIVFEVSDPAAIPLESLGPRIETDPLFPAGINVGIARVDALDRITLRVWERGAGLTRACGTGAVAAVAALQKRGRIGAEVTVTMPGGEVRVRRDESGHLHLAGPAIISFTGEIDLEAFA</sequence>
<comment type="catalytic activity">
    <reaction evidence="7 8">
        <text>(2S,6S)-2,6-diaminopimelate = meso-2,6-diaminopimelate</text>
        <dbReference type="Rhea" id="RHEA:15393"/>
        <dbReference type="ChEBI" id="CHEBI:57609"/>
        <dbReference type="ChEBI" id="CHEBI:57791"/>
        <dbReference type="EC" id="5.1.1.7"/>
    </reaction>
</comment>
<feature type="binding site" evidence="8">
    <location>
        <position position="179"/>
    </location>
    <ligand>
        <name>substrate</name>
    </ligand>
</feature>
<evidence type="ECO:0000256" key="4">
    <source>
        <dbReference type="ARBA" id="ARBA00022605"/>
    </source>
</evidence>
<organism evidence="10 11">
    <name type="scientific">Polymorphobacter multimanifer</name>
    <dbReference type="NCBI Taxonomy" id="1070431"/>
    <lineage>
        <taxon>Bacteria</taxon>
        <taxon>Pseudomonadati</taxon>
        <taxon>Pseudomonadota</taxon>
        <taxon>Alphaproteobacteria</taxon>
        <taxon>Sphingomonadales</taxon>
        <taxon>Sphingosinicellaceae</taxon>
        <taxon>Polymorphobacter</taxon>
    </lineage>
</organism>
<dbReference type="EMBL" id="JACIIV010000010">
    <property type="protein sequence ID" value="MBB6227407.1"/>
    <property type="molecule type" value="Genomic_DNA"/>
</dbReference>
<comment type="function">
    <text evidence="8">Catalyzes the stereoinversion of LL-2,6-diaminopimelate (L,L-DAP) to meso-diaminopimelate (meso-DAP), a precursor of L-lysine and an essential component of the bacterial peptidoglycan.</text>
</comment>
<dbReference type="GO" id="GO:0009089">
    <property type="term" value="P:lysine biosynthetic process via diaminopimelate"/>
    <property type="evidence" value="ECO:0007669"/>
    <property type="project" value="UniProtKB-UniRule"/>
</dbReference>
<feature type="binding site" evidence="8">
    <location>
        <position position="63"/>
    </location>
    <ligand>
        <name>substrate</name>
    </ligand>
</feature>